<evidence type="ECO:0000256" key="3">
    <source>
        <dbReference type="ARBA" id="ARBA00038502"/>
    </source>
</evidence>
<evidence type="ECO:0000259" key="4">
    <source>
        <dbReference type="PROSITE" id="PS51186"/>
    </source>
</evidence>
<dbReference type="InterPro" id="IPR016181">
    <property type="entry name" value="Acyl_CoA_acyltransferase"/>
</dbReference>
<dbReference type="InterPro" id="IPR051531">
    <property type="entry name" value="N-acetyltransferase"/>
</dbReference>
<organism evidence="5">
    <name type="scientific">marine sediment metagenome</name>
    <dbReference type="NCBI Taxonomy" id="412755"/>
    <lineage>
        <taxon>unclassified sequences</taxon>
        <taxon>metagenomes</taxon>
        <taxon>ecological metagenomes</taxon>
    </lineage>
</organism>
<name>A0A0F9QKV6_9ZZZZ</name>
<protein>
    <recommendedName>
        <fullName evidence="4">N-acetyltransferase domain-containing protein</fullName>
    </recommendedName>
</protein>
<proteinExistence type="inferred from homology"/>
<sequence length="162" mass="19209">MKDQLNITIRPVDHSNWKDIINLKVKENQEKFIAPNVKSIAQSKIFKDHFNFAIYCEEQITGYILYFFTADNDNQIPNHLKQDDGSYTEIVRFMVDEKYQRKGIGSKALQLLLGYLHDEHGSRTIWMSYIKENAISGKFFKNCGFQETEIEEKYEFVLKYEF</sequence>
<evidence type="ECO:0000256" key="2">
    <source>
        <dbReference type="ARBA" id="ARBA00023315"/>
    </source>
</evidence>
<dbReference type="PANTHER" id="PTHR43792">
    <property type="entry name" value="GNAT FAMILY, PUTATIVE (AFU_ORTHOLOGUE AFUA_3G00765)-RELATED-RELATED"/>
    <property type="match status" value="1"/>
</dbReference>
<reference evidence="5" key="1">
    <citation type="journal article" date="2015" name="Nature">
        <title>Complex archaea that bridge the gap between prokaryotes and eukaryotes.</title>
        <authorList>
            <person name="Spang A."/>
            <person name="Saw J.H."/>
            <person name="Jorgensen S.L."/>
            <person name="Zaremba-Niedzwiedzka K."/>
            <person name="Martijn J."/>
            <person name="Lind A.E."/>
            <person name="van Eijk R."/>
            <person name="Schleper C."/>
            <person name="Guy L."/>
            <person name="Ettema T.J."/>
        </authorList>
    </citation>
    <scope>NUCLEOTIDE SEQUENCE</scope>
</reference>
<dbReference type="AlphaFoldDB" id="A0A0F9QKV6"/>
<feature type="domain" description="N-acetyltransferase" evidence="4">
    <location>
        <begin position="7"/>
        <end position="162"/>
    </location>
</feature>
<comment type="similarity">
    <text evidence="3">Belongs to the acetyltransferase family. RimJ subfamily.</text>
</comment>
<evidence type="ECO:0000256" key="1">
    <source>
        <dbReference type="ARBA" id="ARBA00022679"/>
    </source>
</evidence>
<keyword evidence="1" id="KW-0808">Transferase</keyword>
<dbReference type="Pfam" id="PF00583">
    <property type="entry name" value="Acetyltransf_1"/>
    <property type="match status" value="1"/>
</dbReference>
<dbReference type="CDD" id="cd04301">
    <property type="entry name" value="NAT_SF"/>
    <property type="match status" value="1"/>
</dbReference>
<keyword evidence="2" id="KW-0012">Acyltransferase</keyword>
<dbReference type="InterPro" id="IPR000182">
    <property type="entry name" value="GNAT_dom"/>
</dbReference>
<dbReference type="PANTHER" id="PTHR43792:SF8">
    <property type="entry name" value="[RIBOSOMAL PROTEIN US5]-ALANINE N-ACETYLTRANSFERASE"/>
    <property type="match status" value="1"/>
</dbReference>
<accession>A0A0F9QKV6</accession>
<evidence type="ECO:0000313" key="5">
    <source>
        <dbReference type="EMBL" id="KKN43099.1"/>
    </source>
</evidence>
<dbReference type="GO" id="GO:0016747">
    <property type="term" value="F:acyltransferase activity, transferring groups other than amino-acyl groups"/>
    <property type="evidence" value="ECO:0007669"/>
    <property type="project" value="InterPro"/>
</dbReference>
<comment type="caution">
    <text evidence="5">The sequence shown here is derived from an EMBL/GenBank/DDBJ whole genome shotgun (WGS) entry which is preliminary data.</text>
</comment>
<dbReference type="PROSITE" id="PS51186">
    <property type="entry name" value="GNAT"/>
    <property type="match status" value="1"/>
</dbReference>
<dbReference type="Gene3D" id="3.40.630.30">
    <property type="match status" value="1"/>
</dbReference>
<dbReference type="EMBL" id="LAZR01001535">
    <property type="protein sequence ID" value="KKN43099.1"/>
    <property type="molecule type" value="Genomic_DNA"/>
</dbReference>
<gene>
    <name evidence="5" type="ORF">LCGC14_0706540</name>
</gene>
<dbReference type="SUPFAM" id="SSF55729">
    <property type="entry name" value="Acyl-CoA N-acyltransferases (Nat)"/>
    <property type="match status" value="1"/>
</dbReference>